<evidence type="ECO:0000313" key="3">
    <source>
        <dbReference type="Proteomes" id="UP000261174"/>
    </source>
</evidence>
<dbReference type="EMBL" id="QTJV01000010">
    <property type="protein sequence ID" value="RFM32133.1"/>
    <property type="molecule type" value="Genomic_DNA"/>
</dbReference>
<name>A0A3E1NW58_9BACT</name>
<organism evidence="2 3">
    <name type="scientific">Chitinophaga silvisoli</name>
    <dbReference type="NCBI Taxonomy" id="2291814"/>
    <lineage>
        <taxon>Bacteria</taxon>
        <taxon>Pseudomonadati</taxon>
        <taxon>Bacteroidota</taxon>
        <taxon>Chitinophagia</taxon>
        <taxon>Chitinophagales</taxon>
        <taxon>Chitinophagaceae</taxon>
        <taxon>Chitinophaga</taxon>
    </lineage>
</organism>
<dbReference type="Proteomes" id="UP000261174">
    <property type="component" value="Unassembled WGS sequence"/>
</dbReference>
<keyword evidence="1" id="KW-0472">Membrane</keyword>
<keyword evidence="1" id="KW-0812">Transmembrane</keyword>
<dbReference type="RefSeq" id="WP_116856219.1">
    <property type="nucleotide sequence ID" value="NZ_QTJV01000010.1"/>
</dbReference>
<keyword evidence="1" id="KW-1133">Transmembrane helix</keyword>
<accession>A0A3E1NW58</accession>
<gene>
    <name evidence="2" type="ORF">DXN04_25450</name>
</gene>
<comment type="caution">
    <text evidence="2">The sequence shown here is derived from an EMBL/GenBank/DDBJ whole genome shotgun (WGS) entry which is preliminary data.</text>
</comment>
<evidence type="ECO:0000256" key="1">
    <source>
        <dbReference type="SAM" id="Phobius"/>
    </source>
</evidence>
<reference evidence="2 3" key="1">
    <citation type="submission" date="2018-08" db="EMBL/GenBank/DDBJ databases">
        <title>Chitinophaga sp. K20C18050901, a novel bacterium isolated from forest soil.</title>
        <authorList>
            <person name="Wang C."/>
        </authorList>
    </citation>
    <scope>NUCLEOTIDE SEQUENCE [LARGE SCALE GENOMIC DNA]</scope>
    <source>
        <strain evidence="2 3">K20C18050901</strain>
    </source>
</reference>
<sequence length="117" mass="13392">MKIIVKVIYYLLLLGLNAGAAYYMGWLYFLNKTAGYFFSFLESPAVSPGIDDNELLLSLVKYALVLIGIISVISLLLTLLFKRWLGFDRKKVMRISIIQIVLLSFCCSLIFIWVYHA</sequence>
<feature type="transmembrane region" description="Helical" evidence="1">
    <location>
        <begin position="62"/>
        <end position="81"/>
    </location>
</feature>
<keyword evidence="3" id="KW-1185">Reference proteome</keyword>
<dbReference type="AlphaFoldDB" id="A0A3E1NW58"/>
<proteinExistence type="predicted"/>
<evidence type="ECO:0000313" key="2">
    <source>
        <dbReference type="EMBL" id="RFM32133.1"/>
    </source>
</evidence>
<protein>
    <submittedName>
        <fullName evidence="2">Uncharacterized protein</fullName>
    </submittedName>
</protein>
<feature type="transmembrane region" description="Helical" evidence="1">
    <location>
        <begin position="7"/>
        <end position="29"/>
    </location>
</feature>
<feature type="transmembrane region" description="Helical" evidence="1">
    <location>
        <begin position="93"/>
        <end position="115"/>
    </location>
</feature>